<dbReference type="RefSeq" id="WP_162345854.1">
    <property type="nucleotide sequence ID" value="NZ_JAAEAA010000008.1"/>
</dbReference>
<keyword evidence="1" id="KW-1133">Transmembrane helix</keyword>
<dbReference type="AlphaFoldDB" id="A0A6B2H551"/>
<keyword evidence="3" id="KW-1185">Reference proteome</keyword>
<comment type="caution">
    <text evidence="2">The sequence shown here is derived from an EMBL/GenBank/DDBJ whole genome shotgun (WGS) entry which is preliminary data.</text>
</comment>
<evidence type="ECO:0008006" key="4">
    <source>
        <dbReference type="Google" id="ProtNLM"/>
    </source>
</evidence>
<dbReference type="Proteomes" id="UP000478546">
    <property type="component" value="Unassembled WGS sequence"/>
</dbReference>
<feature type="transmembrane region" description="Helical" evidence="1">
    <location>
        <begin position="78"/>
        <end position="97"/>
    </location>
</feature>
<accession>A0A6B2H551</accession>
<feature type="transmembrane region" description="Helical" evidence="1">
    <location>
        <begin position="6"/>
        <end position="28"/>
    </location>
</feature>
<reference evidence="2 3" key="1">
    <citation type="submission" date="2020-01" db="EMBL/GenBank/DDBJ databases">
        <authorList>
            <person name="Kim M.K."/>
        </authorList>
    </citation>
    <scope>NUCLEOTIDE SEQUENCE [LARGE SCALE GENOMIC DNA]</scope>
    <source>
        <strain evidence="2 3">BT213</strain>
    </source>
</reference>
<proteinExistence type="predicted"/>
<feature type="transmembrane region" description="Helical" evidence="1">
    <location>
        <begin position="118"/>
        <end position="139"/>
    </location>
</feature>
<evidence type="ECO:0000313" key="2">
    <source>
        <dbReference type="EMBL" id="NDK55786.1"/>
    </source>
</evidence>
<organism evidence="2 3">
    <name type="scientific">Pontibacter fetidus</name>
    <dbReference type="NCBI Taxonomy" id="2700082"/>
    <lineage>
        <taxon>Bacteria</taxon>
        <taxon>Pseudomonadati</taxon>
        <taxon>Bacteroidota</taxon>
        <taxon>Cytophagia</taxon>
        <taxon>Cytophagales</taxon>
        <taxon>Hymenobacteraceae</taxon>
        <taxon>Pontibacter</taxon>
    </lineage>
</organism>
<evidence type="ECO:0000313" key="3">
    <source>
        <dbReference type="Proteomes" id="UP000478546"/>
    </source>
</evidence>
<dbReference type="EMBL" id="JAAEAA010000008">
    <property type="protein sequence ID" value="NDK55786.1"/>
    <property type="molecule type" value="Genomic_DNA"/>
</dbReference>
<protein>
    <recommendedName>
        <fullName evidence="4">DUF4149 domain-containing protein</fullName>
    </recommendedName>
</protein>
<feature type="transmembrane region" description="Helical" evidence="1">
    <location>
        <begin position="54"/>
        <end position="72"/>
    </location>
</feature>
<sequence>MNSEQYLILLTFLWVGFVSAISFMEAWLKFRAPGVTLPIGLSIGRLIFRGMNKVEWFFGLASLVLIIGSGSLGITTSFLLFIPIVVLLLQTTWLLPAMDKRAEMVISGAELPKSALHFYYIGAELVKVVLLFAFGVTLLGNL</sequence>
<keyword evidence="1" id="KW-0472">Membrane</keyword>
<gene>
    <name evidence="2" type="ORF">GWO68_07655</name>
</gene>
<evidence type="ECO:0000256" key="1">
    <source>
        <dbReference type="SAM" id="Phobius"/>
    </source>
</evidence>
<keyword evidence="1" id="KW-0812">Transmembrane</keyword>
<name>A0A6B2H551_9BACT</name>